<dbReference type="OMA" id="TREVPHS"/>
<evidence type="ECO:0000313" key="3">
    <source>
        <dbReference type="Proteomes" id="UP000694892"/>
    </source>
</evidence>
<evidence type="ECO:0000313" key="2">
    <source>
        <dbReference type="EMBL" id="OCT71925.1"/>
    </source>
</evidence>
<organism evidence="2 3">
    <name type="scientific">Xenopus laevis</name>
    <name type="common">African clawed frog</name>
    <dbReference type="NCBI Taxonomy" id="8355"/>
    <lineage>
        <taxon>Eukaryota</taxon>
        <taxon>Metazoa</taxon>
        <taxon>Chordata</taxon>
        <taxon>Craniata</taxon>
        <taxon>Vertebrata</taxon>
        <taxon>Euteleostomi</taxon>
        <taxon>Amphibia</taxon>
        <taxon>Batrachia</taxon>
        <taxon>Anura</taxon>
        <taxon>Pipoidea</taxon>
        <taxon>Pipidae</taxon>
        <taxon>Xenopodinae</taxon>
        <taxon>Xenopus</taxon>
        <taxon>Xenopus</taxon>
    </lineage>
</organism>
<accession>A0A974CG05</accession>
<feature type="transmembrane region" description="Helical" evidence="1">
    <location>
        <begin position="12"/>
        <end position="32"/>
    </location>
</feature>
<proteinExistence type="predicted"/>
<keyword evidence="1" id="KW-0472">Membrane</keyword>
<reference evidence="3" key="1">
    <citation type="journal article" date="2016" name="Nature">
        <title>Genome evolution in the allotetraploid frog Xenopus laevis.</title>
        <authorList>
            <person name="Session A.M."/>
            <person name="Uno Y."/>
            <person name="Kwon T."/>
            <person name="Chapman J.A."/>
            <person name="Toyoda A."/>
            <person name="Takahashi S."/>
            <person name="Fukui A."/>
            <person name="Hikosaka A."/>
            <person name="Suzuki A."/>
            <person name="Kondo M."/>
            <person name="van Heeringen S.J."/>
            <person name="Quigley I."/>
            <person name="Heinz S."/>
            <person name="Ogino H."/>
            <person name="Ochi H."/>
            <person name="Hellsten U."/>
            <person name="Lyons J.B."/>
            <person name="Simakov O."/>
            <person name="Putnam N."/>
            <person name="Stites J."/>
            <person name="Kuroki Y."/>
            <person name="Tanaka T."/>
            <person name="Michiue T."/>
            <person name="Watanabe M."/>
            <person name="Bogdanovic O."/>
            <person name="Lister R."/>
            <person name="Georgiou G."/>
            <person name="Paranjpe S.S."/>
            <person name="van Kruijsbergen I."/>
            <person name="Shu S."/>
            <person name="Carlson J."/>
            <person name="Kinoshita T."/>
            <person name="Ohta Y."/>
            <person name="Mawaribuchi S."/>
            <person name="Jenkins J."/>
            <person name="Grimwood J."/>
            <person name="Schmutz J."/>
            <person name="Mitros T."/>
            <person name="Mozaffari S.V."/>
            <person name="Suzuki Y."/>
            <person name="Haramoto Y."/>
            <person name="Yamamoto T.S."/>
            <person name="Takagi C."/>
            <person name="Heald R."/>
            <person name="Miller K."/>
            <person name="Haudenschild C."/>
            <person name="Kitzman J."/>
            <person name="Nakayama T."/>
            <person name="Izutsu Y."/>
            <person name="Robert J."/>
            <person name="Fortriede J."/>
            <person name="Burns K."/>
            <person name="Lotay V."/>
            <person name="Karimi K."/>
            <person name="Yasuoka Y."/>
            <person name="Dichmann D.S."/>
            <person name="Flajnik M.F."/>
            <person name="Houston D.W."/>
            <person name="Shendure J."/>
            <person name="DuPasquier L."/>
            <person name="Vize P.D."/>
            <person name="Zorn A.M."/>
            <person name="Ito M."/>
            <person name="Marcotte E.M."/>
            <person name="Wallingford J.B."/>
            <person name="Ito Y."/>
            <person name="Asashima M."/>
            <person name="Ueno N."/>
            <person name="Matsuda Y."/>
            <person name="Veenstra G.J."/>
            <person name="Fujiyama A."/>
            <person name="Harland R.M."/>
            <person name="Taira M."/>
            <person name="Rokhsar D.S."/>
        </authorList>
    </citation>
    <scope>NUCLEOTIDE SEQUENCE [LARGE SCALE GENOMIC DNA]</scope>
    <source>
        <strain evidence="3">J</strain>
    </source>
</reference>
<keyword evidence="1" id="KW-1133">Transmembrane helix</keyword>
<keyword evidence="1" id="KW-0812">Transmembrane</keyword>
<sequence length="132" mass="14473">VCGKCSRTPALLGCGVALMSVSSLAFSLLLYLSTSALQSRVSVLEKQRVAQLSAIVSTDQMEAAILGRVDQLLEEKLKSHLPRLREVRDTSAKCFCPPGKELFHQYHVIGVVVLLLLLKTVKYKIEMLLACS</sequence>
<gene>
    <name evidence="2" type="ORF">XELAEV_18034902mg</name>
</gene>
<name>A0A974CG05_XENLA</name>
<dbReference type="Proteomes" id="UP000694892">
    <property type="component" value="Chromosome 7L"/>
</dbReference>
<feature type="non-terminal residue" evidence="2">
    <location>
        <position position="1"/>
    </location>
</feature>
<protein>
    <submittedName>
        <fullName evidence="2">Uncharacterized protein</fullName>
    </submittedName>
</protein>
<evidence type="ECO:0000256" key="1">
    <source>
        <dbReference type="SAM" id="Phobius"/>
    </source>
</evidence>
<dbReference type="AlphaFoldDB" id="A0A974CG05"/>
<dbReference type="EMBL" id="CM004478">
    <property type="protein sequence ID" value="OCT71925.1"/>
    <property type="molecule type" value="Genomic_DNA"/>
</dbReference>